<evidence type="ECO:0000313" key="2">
    <source>
        <dbReference type="Proteomes" id="UP000006693"/>
    </source>
</evidence>
<keyword evidence="2" id="KW-1185">Reference proteome</keyword>
<dbReference type="HOGENOM" id="CLU_3165581_0_0_4"/>
<dbReference type="AlphaFoldDB" id="A0A0H2WK64"/>
<proteinExistence type="predicted"/>
<name>A0A0H2WK64_BURMA</name>
<gene>
    <name evidence="1" type="ordered locus">BMA2463</name>
</gene>
<dbReference type="KEGG" id="bma:BMA2463"/>
<protein>
    <submittedName>
        <fullName evidence="1">Uncharacterized protein</fullName>
    </submittedName>
</protein>
<accession>A0A0H2WK64</accession>
<evidence type="ECO:0000313" key="1">
    <source>
        <dbReference type="EMBL" id="AAU49691.1"/>
    </source>
</evidence>
<reference evidence="1 2" key="1">
    <citation type="journal article" date="2004" name="Proc. Natl. Acad. Sci. U.S.A.">
        <title>Structural flexibility in the Burkholderia mallei genome.</title>
        <authorList>
            <person name="Nierman W.C."/>
            <person name="DeShazer D."/>
            <person name="Kim H.S."/>
            <person name="Tettelin H."/>
            <person name="Nelson K.E."/>
            <person name="Feldblyum T."/>
            <person name="Ulrich R.L."/>
            <person name="Ronning C.M."/>
            <person name="Brinkac L.M."/>
            <person name="Daugherty S.C."/>
            <person name="Davidsen T.D."/>
            <person name="Deboy R.T."/>
            <person name="Dimitrov G."/>
            <person name="Dodson R.J."/>
            <person name="Durkin A.S."/>
            <person name="Gwinn M.L."/>
            <person name="Haft D.H."/>
            <person name="Khouri H."/>
            <person name="Kolonay J.F."/>
            <person name="Madupu R."/>
            <person name="Mohammoud Y."/>
            <person name="Nelson W.C."/>
            <person name="Radune D."/>
            <person name="Romero C.M."/>
            <person name="Sarria S."/>
            <person name="Selengut J."/>
            <person name="Shamblin C."/>
            <person name="Sullivan S.A."/>
            <person name="White O."/>
            <person name="Yu Y."/>
            <person name="Zafar N."/>
            <person name="Zhou L."/>
            <person name="Fraser C.M."/>
        </authorList>
    </citation>
    <scope>NUCLEOTIDE SEQUENCE [LARGE SCALE GENOMIC DNA]</scope>
    <source>
        <strain evidence="1 2">ATCC 23344</strain>
    </source>
</reference>
<organism evidence="1 2">
    <name type="scientific">Burkholderia mallei (strain ATCC 23344)</name>
    <dbReference type="NCBI Taxonomy" id="243160"/>
    <lineage>
        <taxon>Bacteria</taxon>
        <taxon>Pseudomonadati</taxon>
        <taxon>Pseudomonadota</taxon>
        <taxon>Betaproteobacteria</taxon>
        <taxon>Burkholderiales</taxon>
        <taxon>Burkholderiaceae</taxon>
        <taxon>Burkholderia</taxon>
        <taxon>pseudomallei group</taxon>
    </lineage>
</organism>
<dbReference type="EMBL" id="CP000010">
    <property type="protein sequence ID" value="AAU49691.1"/>
    <property type="molecule type" value="Genomic_DNA"/>
</dbReference>
<sequence length="54" mass="5114">MAGEGVGSAAGCGLRAAGCGLRAAGCGLRAAGCGAQAHGKRQATNDAWRITLAA</sequence>
<dbReference type="Proteomes" id="UP000006693">
    <property type="component" value="Chromosome 1"/>
</dbReference>